<dbReference type="PROSITE" id="PS51212">
    <property type="entry name" value="WSC"/>
    <property type="match status" value="1"/>
</dbReference>
<evidence type="ECO:0000259" key="12">
    <source>
        <dbReference type="PROSITE" id="PS51212"/>
    </source>
</evidence>
<feature type="region of interest" description="Disordered" evidence="5">
    <location>
        <begin position="454"/>
        <end position="481"/>
    </location>
</feature>
<dbReference type="SUPFAM" id="SSF57440">
    <property type="entry name" value="Kringle-like"/>
    <property type="match status" value="1"/>
</dbReference>
<dbReference type="PROSITE" id="PS50070">
    <property type="entry name" value="KRINGLE_2"/>
    <property type="match status" value="1"/>
</dbReference>
<dbReference type="InterPro" id="IPR003609">
    <property type="entry name" value="Pan_app"/>
</dbReference>
<dbReference type="Proteomes" id="UP000749559">
    <property type="component" value="Unassembled WGS sequence"/>
</dbReference>
<feature type="domain" description="C-type lectin" evidence="9">
    <location>
        <begin position="1492"/>
        <end position="1611"/>
    </location>
</feature>
<dbReference type="SMART" id="SM00473">
    <property type="entry name" value="PAN_AP"/>
    <property type="match status" value="1"/>
</dbReference>
<dbReference type="InterPro" id="IPR016187">
    <property type="entry name" value="CTDL_fold"/>
</dbReference>
<dbReference type="PROSITE" id="PS01286">
    <property type="entry name" value="FA58C_2"/>
    <property type="match status" value="1"/>
</dbReference>
<dbReference type="InterPro" id="IPR001304">
    <property type="entry name" value="C-type_lectin-like"/>
</dbReference>
<dbReference type="SMART" id="SM00231">
    <property type="entry name" value="FA58C"/>
    <property type="match status" value="3"/>
</dbReference>
<dbReference type="SUPFAM" id="SSF49785">
    <property type="entry name" value="Galactose-binding domain-like"/>
    <property type="match status" value="3"/>
</dbReference>
<dbReference type="PROSITE" id="PS50022">
    <property type="entry name" value="FA58C_3"/>
    <property type="match status" value="3"/>
</dbReference>
<comment type="caution">
    <text evidence="4">Lacks conserved residue(s) required for the propagation of feature annotation.</text>
</comment>
<dbReference type="InterPro" id="IPR033989">
    <property type="entry name" value="CD209-like_CTLD"/>
</dbReference>
<evidence type="ECO:0000259" key="11">
    <source>
        <dbReference type="PROSITE" id="PS50948"/>
    </source>
</evidence>
<dbReference type="Gene3D" id="3.10.100.10">
    <property type="entry name" value="Mannose-Binding Protein A, subunit A"/>
    <property type="match status" value="12"/>
</dbReference>
<dbReference type="CDD" id="cd00057">
    <property type="entry name" value="FA58C"/>
    <property type="match status" value="3"/>
</dbReference>
<dbReference type="FunFam" id="2.60.120.260:FF:000016">
    <property type="entry name" value="Contactin-associated protein-like 4 isoform 1"/>
    <property type="match status" value="2"/>
</dbReference>
<dbReference type="PROSITE" id="PS01285">
    <property type="entry name" value="FA58C_1"/>
    <property type="match status" value="3"/>
</dbReference>
<dbReference type="Pfam" id="PF00754">
    <property type="entry name" value="F5_F8_type_C"/>
    <property type="match status" value="3"/>
</dbReference>
<dbReference type="Pfam" id="PF00051">
    <property type="entry name" value="Kringle"/>
    <property type="match status" value="1"/>
</dbReference>
<evidence type="ECO:0000259" key="8">
    <source>
        <dbReference type="PROSITE" id="PS50022"/>
    </source>
</evidence>
<dbReference type="InterPro" id="IPR016186">
    <property type="entry name" value="C-type_lectin-like/link_sf"/>
</dbReference>
<feature type="region of interest" description="Disordered" evidence="5">
    <location>
        <begin position="2504"/>
        <end position="2543"/>
    </location>
</feature>
<dbReference type="CDD" id="cd03590">
    <property type="entry name" value="CLECT_DC-SIGN_like"/>
    <property type="match status" value="2"/>
</dbReference>
<feature type="domain" description="WSC" evidence="12">
    <location>
        <begin position="1386"/>
        <end position="1477"/>
    </location>
</feature>
<dbReference type="InterPro" id="IPR013806">
    <property type="entry name" value="Kringle-like"/>
</dbReference>
<feature type="domain" description="C-type lectin" evidence="9">
    <location>
        <begin position="2083"/>
        <end position="2205"/>
    </location>
</feature>
<dbReference type="EMBL" id="CAIIXF020000010">
    <property type="protein sequence ID" value="CAH1796584.1"/>
    <property type="molecule type" value="Genomic_DNA"/>
</dbReference>
<dbReference type="InterPro" id="IPR018378">
    <property type="entry name" value="C-type_lectin_CS"/>
</dbReference>
<dbReference type="SMART" id="SM00321">
    <property type="entry name" value="WSC"/>
    <property type="match status" value="1"/>
</dbReference>
<feature type="domain" description="F5/8 type C" evidence="8">
    <location>
        <begin position="906"/>
        <end position="1065"/>
    </location>
</feature>
<keyword evidence="2" id="KW-0430">Lectin</keyword>
<dbReference type="Gene3D" id="2.60.120.260">
    <property type="entry name" value="Galactose-binding domain-like"/>
    <property type="match status" value="3"/>
</dbReference>
<feature type="domain" description="C-type lectin" evidence="9">
    <location>
        <begin position="2230"/>
        <end position="2345"/>
    </location>
</feature>
<dbReference type="SMART" id="SM00034">
    <property type="entry name" value="CLECT"/>
    <property type="match status" value="12"/>
</dbReference>
<dbReference type="PANTHER" id="PTHR22803">
    <property type="entry name" value="MANNOSE, PHOSPHOLIPASE, LECTIN RECEPTOR RELATED"/>
    <property type="match status" value="1"/>
</dbReference>
<gene>
    <name evidence="13" type="ORF">OFUS_LOCUS20976</name>
</gene>
<feature type="domain" description="C-type lectin" evidence="9">
    <location>
        <begin position="1780"/>
        <end position="1901"/>
    </location>
</feature>
<dbReference type="CDD" id="cd00037">
    <property type="entry name" value="CLECT"/>
    <property type="match status" value="10"/>
</dbReference>
<dbReference type="SMART" id="SM00130">
    <property type="entry name" value="KR"/>
    <property type="match status" value="1"/>
</dbReference>
<evidence type="ECO:0000259" key="9">
    <source>
        <dbReference type="PROSITE" id="PS50041"/>
    </source>
</evidence>
<keyword evidence="6" id="KW-0472">Membrane</keyword>
<dbReference type="FunFam" id="3.10.100.10:FF:000031">
    <property type="entry name" value="macrophage mannose receptor 1"/>
    <property type="match status" value="1"/>
</dbReference>
<dbReference type="InterPro" id="IPR038178">
    <property type="entry name" value="Kringle_sf"/>
</dbReference>
<dbReference type="PROSITE" id="PS00615">
    <property type="entry name" value="C_TYPE_LECTIN_1"/>
    <property type="match status" value="8"/>
</dbReference>
<accession>A0A8S4PQZ8</accession>
<evidence type="ECO:0000313" key="14">
    <source>
        <dbReference type="Proteomes" id="UP000749559"/>
    </source>
</evidence>
<dbReference type="Gene3D" id="2.40.20.10">
    <property type="entry name" value="Plasminogen Kringle 4"/>
    <property type="match status" value="1"/>
</dbReference>
<dbReference type="Pfam" id="PF01822">
    <property type="entry name" value="WSC"/>
    <property type="match status" value="1"/>
</dbReference>
<keyword evidence="7" id="KW-0732">Signal</keyword>
<feature type="domain" description="C-type lectin" evidence="9">
    <location>
        <begin position="2376"/>
        <end position="2496"/>
    </location>
</feature>
<comment type="caution">
    <text evidence="13">The sequence shown here is derived from an EMBL/GenBank/DDBJ whole genome shotgun (WGS) entry which is preliminary data.</text>
</comment>
<feature type="chain" id="PRO_5035811974" description="Macrophage mannose receptor 1" evidence="7">
    <location>
        <begin position="21"/>
        <end position="2658"/>
    </location>
</feature>
<proteinExistence type="predicted"/>
<evidence type="ECO:0000256" key="4">
    <source>
        <dbReference type="PROSITE-ProRule" id="PRU00121"/>
    </source>
</evidence>
<dbReference type="CDD" id="cd00108">
    <property type="entry name" value="KR"/>
    <property type="match status" value="1"/>
</dbReference>
<keyword evidence="3" id="KW-1015">Disulfide bond</keyword>
<feature type="domain" description="C-type lectin" evidence="9">
    <location>
        <begin position="1634"/>
        <end position="1751"/>
    </location>
</feature>
<evidence type="ECO:0000256" key="6">
    <source>
        <dbReference type="SAM" id="Phobius"/>
    </source>
</evidence>
<feature type="domain" description="C-type lectin" evidence="9">
    <location>
        <begin position="533"/>
        <end position="647"/>
    </location>
</feature>
<feature type="domain" description="F5/8 type C" evidence="8">
    <location>
        <begin position="1228"/>
        <end position="1381"/>
    </location>
</feature>
<sequence>MLHKIFLILSLLFVIHQASARCPQGWVMYNSNCYYFSDSPYTFNDSRAVCQKRGGDLPSLVDQAEWEFVKAQVKLRKKYFWIGATDEGDEANWRWVDGKPWDPALAKASWAKGQPDNWNDKEHCAMARTNGDWNDIGCTANLRYICKRPTEYIDRCDLEDGWHGFGDRCYKFFTDTATFSDAQDTCSGYDGNLLIVDTPDKLQILTDSVTCQEISSSLWIGLSDTNGFPGTYIWVDGSPITITNWDDGMPKNVDPGNTCVEVVAMAGFKWRTSACNVRKKFMCQKPPGKCLEGWQELNENCYKTYGLDRDINTWPEAQHTCHGQKAGLLKLESPQENAVIVEKVFPTLKDNEIESIWLGLSDRDIDGSFVWWDKNPVLIPNWGKNQPRNTAKAMDCGSMQTGDATGKWTTSYCFTKKAFVCEHPIWIAPDPKEPPTLCKKNTMGQDWNGELAKTRSGRTCQRWDSQEPHKHTRNNPANFPDADLATAANKCRNPDRTPYGPWCYTNDPKTRWEYCDIPFCHDIYRCEDGWEQYETSCFYFGDDRMRWSQARSQCQNMNADLATINTEDEQSFISKIVPWRGWIGLRDTIEQGKYYWVDGSPLNYTNWMRGEPNNYYPGEDCVEVHGPGEYPWGGGFYPGAWNDDVCEGRNKSFICRKPAIPYDPPPTTKPVTKPFSRRCGPEWKYDSVGNMCYQIVDKPSNWVTGRADCLAKGGELASIHGPHEQAYVGALLASSYGHGRLRFWFGGNDRDLEGGYAWSDGTPFNYVHWKPGNPSNSGGREHCVEIQANDGRWNDNNCAKKMPYICKKFAKGSTTLPPPVTPTAAPDCVADAMISGKHNIQDELLKASSIWDNEHGPWNSRLDFQRQTKCVWKLLIGIAINGQNDKVYDNVQLEQCKQYCTLDPACKSIEYWVGGSNRMRCSISKYNSDTAPPNLVHKNPAIDLYEKHCGDMRGSWVPHLSDHNAAQWIEADFILPMLVKGVITQGRQDEQQWVTKYRISWKYDNTYNFQWYEEPVGNAKLFDGNTDQQTKVSHTFKYPVTARRIRLHPTEWFNFIALRWEVMGCIAKECTSERLVTGPSIVPDESLTASSMWDALHSPAQGRLDTVRVGELRGAWVAGEPYHDQVQYIQADFGLNMRITGIITQGRDDLDQWVTSYKVYYSVDNANFHEYQSPYNNPVVFQGNSDRRTLVTNMLDSPFWARYVRVNPLTWNAHIAMRFDVLGCLSGCQPAALIDGPNPVDDHQLTAASVFDSNHGAHRSRLSAVRVGELRGAWSAKYNDKNQYIQVDLLTNIHIRAIGTKGRDDTLQWVTKYNLYYKLHGGVGDMQMYYEDGTPKVFEGNYENRQLRKQYLANPFSAQIIRLWALGWSGHISMRWEVYGCPDSSVTAPVGCFGDNPENRDLPYTPIFWPNGATARGCINHCFRNGYIFGGIQNGKRCFCGNSYGKHGPSSDCNILCPGDPEQNCGGVNANMVYGTGLAPTTLRCRDGYTAYGNNCYKVVVRPRVPWTDAQSACRNDEGDLATLNSEAENDFALGLIKSYHGGRVPFTWIGLSELRFENLYEWSDGQPVLFTKWNPGEPNDANKQEKCVHMYANSRWNDRKCESKLQYMCMTQKEEIAGPVTPDPSCPLGWKRYGNSCYAFMTTPRTWEQGKSACSGFGGTMVRIDDSSEQAFVASQLGLVEKGTLWTDLSDQASPGTYAWSNGNTFVALTHWAEGHPDDTKGQCVSMGTGQLAGLWYGTPCDKTNGVICEITCSDCVTPPTLTPDPGGLGPCAPGWIEFGSNCFEVNNERANLRAPWYDARQNCVLKGGDLASFHSEDEFKYVFKMGILEQNLGSLWIGLNNRATGQGHVWSDGSSVAYTNWNTNEPNNHGGKENCAEVYSGNGLWNDNDCNKGRHWICKIRKGQQVMSTTLPAIPSPGPPGSCSPDNDDWKSYNGKCYYVGKGGDDETLSWFAADQFCHDNGGYLASVHSDDDNNFIWGLVKDSAIDKYFIGLNELDQDKGYVWTDGTPGDYLNWAPNEPNDAGGSERCVSMYVRTAQWNDDHCTTERPFICMKKQGGGTFPPRTIPPPLPGNCPKMFKPFGNKCFMFVDPPKEGRLNATQARDQCRAYGANYDLASITNEREAAFVTSQMLGKTSDLFIGFVRRGKKFRWLDNSIVTYTNWFHGEPNFAGRKEYCVRVRRAQFAAGKWNDVPCEGTSGWICETYKQTSIPTPEPPAPSSCPTGFTSWNENCYMYVSSLRTWDQASSYCSQQSTSKLTGILSAYEQGFVYSVLLKNNPNQALWLGLSDRMVPGTYRWVTGWRLYFSNWGSNQPSRDNGGCVQMNPNGKWSDEDCNGQRSFICKISNDGGPPVEPPAGDGYCPDGTDDDKDWVKYNGFCYLFRQTLNKKFADAAHECNMKGAEMVSVHDQLEHNFIYTHLSHDARWALWIGLIRQRSGSWVWRDQSPVDFTKWNKGEPNDPDGKNNEDCTEMYAYYANGGWNNIPCTVQRGYICKVEQVSERTTITQPRTNPPPQSSTTRITYPPGVSTPSTTPRPGQTTKWIPPWLRTTVKTTTGGAGRWTTWGPFTWPTWSREPPTMGPSQIVATAPPPSVTTGTIVGIVIVVLIAIVVGIIAFKFLQNRRAKQTNLADAFDNPAYSVSEGSVNNMPKYGSDTTA</sequence>
<keyword evidence="14" id="KW-1185">Reference proteome</keyword>
<keyword evidence="1 4" id="KW-0420">Kringle</keyword>
<protein>
    <recommendedName>
        <fullName evidence="15">Macrophage mannose receptor 1</fullName>
    </recommendedName>
</protein>
<dbReference type="PROSITE" id="PS50041">
    <property type="entry name" value="C_TYPE_LECTIN_2"/>
    <property type="match status" value="12"/>
</dbReference>
<organism evidence="13 14">
    <name type="scientific">Owenia fusiformis</name>
    <name type="common">Polychaete worm</name>
    <dbReference type="NCBI Taxonomy" id="6347"/>
    <lineage>
        <taxon>Eukaryota</taxon>
        <taxon>Metazoa</taxon>
        <taxon>Spiralia</taxon>
        <taxon>Lophotrochozoa</taxon>
        <taxon>Annelida</taxon>
        <taxon>Polychaeta</taxon>
        <taxon>Sedentaria</taxon>
        <taxon>Canalipalpata</taxon>
        <taxon>Sabellida</taxon>
        <taxon>Oweniida</taxon>
        <taxon>Oweniidae</taxon>
        <taxon>Owenia</taxon>
    </lineage>
</organism>
<feature type="domain" description="Apple" evidence="11">
    <location>
        <begin position="870"/>
        <end position="949"/>
    </location>
</feature>
<feature type="compositionally biased region" description="Polar residues" evidence="5">
    <location>
        <begin position="2529"/>
        <end position="2542"/>
    </location>
</feature>
<feature type="domain" description="C-type lectin" evidence="9">
    <location>
        <begin position="688"/>
        <end position="807"/>
    </location>
</feature>
<keyword evidence="6" id="KW-1133">Transmembrane helix</keyword>
<evidence type="ECO:0000256" key="5">
    <source>
        <dbReference type="SAM" id="MobiDB-lite"/>
    </source>
</evidence>
<keyword evidence="6" id="KW-0812">Transmembrane</keyword>
<feature type="domain" description="F5/8 type C" evidence="8">
    <location>
        <begin position="1070"/>
        <end position="1224"/>
    </location>
</feature>
<evidence type="ECO:0008006" key="15">
    <source>
        <dbReference type="Google" id="ProtNLM"/>
    </source>
</evidence>
<reference evidence="13" key="1">
    <citation type="submission" date="2022-03" db="EMBL/GenBank/DDBJ databases">
        <authorList>
            <person name="Martin C."/>
        </authorList>
    </citation>
    <scope>NUCLEOTIDE SEQUENCE</scope>
</reference>
<evidence type="ECO:0000256" key="1">
    <source>
        <dbReference type="ARBA" id="ARBA00022572"/>
    </source>
</evidence>
<dbReference type="GO" id="GO:0030246">
    <property type="term" value="F:carbohydrate binding"/>
    <property type="evidence" value="ECO:0007669"/>
    <property type="project" value="UniProtKB-KW"/>
</dbReference>
<feature type="domain" description="C-type lectin" evidence="9">
    <location>
        <begin position="165"/>
        <end position="284"/>
    </location>
</feature>
<dbReference type="SUPFAM" id="SSF56436">
    <property type="entry name" value="C-type lectin-like"/>
    <property type="match status" value="12"/>
</dbReference>
<feature type="domain" description="C-type lectin" evidence="9">
    <location>
        <begin position="1935"/>
        <end position="2055"/>
    </location>
</feature>
<feature type="domain" description="C-type lectin" evidence="9">
    <location>
        <begin position="29"/>
        <end position="147"/>
    </location>
</feature>
<dbReference type="Pfam" id="PF00059">
    <property type="entry name" value="Lectin_C"/>
    <property type="match status" value="12"/>
</dbReference>
<evidence type="ECO:0000256" key="3">
    <source>
        <dbReference type="ARBA" id="ARBA00023157"/>
    </source>
</evidence>
<dbReference type="PRINTS" id="PR01504">
    <property type="entry name" value="PNCREATITSAP"/>
</dbReference>
<feature type="signal peptide" evidence="7">
    <location>
        <begin position="1"/>
        <end position="20"/>
    </location>
</feature>
<dbReference type="OrthoDB" id="6285323at2759"/>
<feature type="domain" description="C-type lectin" evidence="9">
    <location>
        <begin position="297"/>
        <end position="422"/>
    </location>
</feature>
<evidence type="ECO:0000259" key="10">
    <source>
        <dbReference type="PROSITE" id="PS50070"/>
    </source>
</evidence>
<dbReference type="InterPro" id="IPR002889">
    <property type="entry name" value="WSC_carb-bd"/>
</dbReference>
<dbReference type="InterPro" id="IPR008979">
    <property type="entry name" value="Galactose-bd-like_sf"/>
</dbReference>
<feature type="transmembrane region" description="Helical" evidence="6">
    <location>
        <begin position="2599"/>
        <end position="2620"/>
    </location>
</feature>
<dbReference type="InterPro" id="IPR000001">
    <property type="entry name" value="Kringle"/>
</dbReference>
<evidence type="ECO:0000256" key="7">
    <source>
        <dbReference type="SAM" id="SignalP"/>
    </source>
</evidence>
<name>A0A8S4PQZ8_OWEFU</name>
<dbReference type="SUPFAM" id="SSF57414">
    <property type="entry name" value="Hairpin loop containing domain-like"/>
    <property type="match status" value="1"/>
</dbReference>
<dbReference type="InterPro" id="IPR050111">
    <property type="entry name" value="C-type_lectin/snaclec_domain"/>
</dbReference>
<dbReference type="PROSITE" id="PS50948">
    <property type="entry name" value="PAN"/>
    <property type="match status" value="1"/>
</dbReference>
<feature type="domain" description="Kringle" evidence="10">
    <location>
        <begin position="444"/>
        <end position="520"/>
    </location>
</feature>
<dbReference type="InterPro" id="IPR000421">
    <property type="entry name" value="FA58C"/>
</dbReference>
<evidence type="ECO:0000256" key="2">
    <source>
        <dbReference type="ARBA" id="ARBA00022734"/>
    </source>
</evidence>
<evidence type="ECO:0000313" key="13">
    <source>
        <dbReference type="EMBL" id="CAH1796584.1"/>
    </source>
</evidence>